<feature type="compositionally biased region" description="Polar residues" evidence="1">
    <location>
        <begin position="344"/>
        <end position="360"/>
    </location>
</feature>
<organism evidence="2 3">
    <name type="scientific">Suillus placidus</name>
    <dbReference type="NCBI Taxonomy" id="48579"/>
    <lineage>
        <taxon>Eukaryota</taxon>
        <taxon>Fungi</taxon>
        <taxon>Dikarya</taxon>
        <taxon>Basidiomycota</taxon>
        <taxon>Agaricomycotina</taxon>
        <taxon>Agaricomycetes</taxon>
        <taxon>Agaricomycetidae</taxon>
        <taxon>Boletales</taxon>
        <taxon>Suillineae</taxon>
        <taxon>Suillaceae</taxon>
        <taxon>Suillus</taxon>
    </lineage>
</organism>
<feature type="compositionally biased region" description="Basic and acidic residues" evidence="1">
    <location>
        <begin position="447"/>
        <end position="466"/>
    </location>
</feature>
<feature type="compositionally biased region" description="Basic residues" evidence="1">
    <location>
        <begin position="371"/>
        <end position="386"/>
    </location>
</feature>
<dbReference type="Proteomes" id="UP000714275">
    <property type="component" value="Unassembled WGS sequence"/>
</dbReference>
<gene>
    <name evidence="2" type="ORF">EV702DRAFT_426606</name>
</gene>
<feature type="region of interest" description="Disordered" evidence="1">
    <location>
        <begin position="1"/>
        <end position="476"/>
    </location>
</feature>
<feature type="compositionally biased region" description="Low complexity" evidence="1">
    <location>
        <begin position="98"/>
        <end position="112"/>
    </location>
</feature>
<sequence>MLPVTAEESKAQRLQRQQARFRDRGGAFVPSEKNALKDILLARAISGESPSKVATKSPYRHRSRGASPPKAKRNKTASKAQGSPIKDKVSRFKTNTDAPAGLASGNAAAGPSTESGGKISKAQTKKKAGPTTRKGTSKVKANDGNDVPEAETTKVKPAPKRRDRPPKTKPQASDLDIDIDADSEPSNRKTRTPKAKAPDVSKVKVKLAEAPRSDDEGTLVEAPRPKTHSKRKPVIVTIESEDEDAPMPDNKPATAKPSAIPKSAPKTSSQHLHLTTKPIDASRTRKRSKWTEVNEESSNSVKTKTYGSLTVDIPMKKSVTNPKRSLDDDVSGDMKQPLKKPKVSKSQSAKSLHLSNSVAVSTLDAEGPAVKKLHLAVKQDTKRKKERPLESDDEDHMPRKPVSKKARFDEEPKPGVHISSEKQKENALQSRKPRTGKPNSKSKSRGPPKDVLDRIKASATLHRIDDSEPDPLDCLS</sequence>
<feature type="compositionally biased region" description="Basic and acidic residues" evidence="1">
    <location>
        <begin position="196"/>
        <end position="215"/>
    </location>
</feature>
<feature type="compositionally biased region" description="Basic residues" evidence="1">
    <location>
        <begin position="431"/>
        <end position="446"/>
    </location>
</feature>
<reference evidence="2" key="1">
    <citation type="journal article" date="2020" name="New Phytol.">
        <title>Comparative genomics reveals dynamic genome evolution in host specialist ectomycorrhizal fungi.</title>
        <authorList>
            <person name="Lofgren L.A."/>
            <person name="Nguyen N.H."/>
            <person name="Vilgalys R."/>
            <person name="Ruytinx J."/>
            <person name="Liao H.L."/>
            <person name="Branco S."/>
            <person name="Kuo A."/>
            <person name="LaButti K."/>
            <person name="Lipzen A."/>
            <person name="Andreopoulos W."/>
            <person name="Pangilinan J."/>
            <person name="Riley R."/>
            <person name="Hundley H."/>
            <person name="Na H."/>
            <person name="Barry K."/>
            <person name="Grigoriev I.V."/>
            <person name="Stajich J.E."/>
            <person name="Kennedy P.G."/>
        </authorList>
    </citation>
    <scope>NUCLEOTIDE SEQUENCE</scope>
    <source>
        <strain evidence="2">DOB743</strain>
    </source>
</reference>
<accession>A0A9P6ZTN7</accession>
<name>A0A9P6ZTN7_9AGAM</name>
<protein>
    <submittedName>
        <fullName evidence="2">Uncharacterized protein</fullName>
    </submittedName>
</protein>
<evidence type="ECO:0000313" key="2">
    <source>
        <dbReference type="EMBL" id="KAG1775676.1"/>
    </source>
</evidence>
<keyword evidence="3" id="KW-1185">Reference proteome</keyword>
<feature type="compositionally biased region" description="Polar residues" evidence="1">
    <location>
        <begin position="296"/>
        <end position="308"/>
    </location>
</feature>
<dbReference type="AlphaFoldDB" id="A0A9P6ZTN7"/>
<proteinExistence type="predicted"/>
<feature type="compositionally biased region" description="Acidic residues" evidence="1">
    <location>
        <begin position="467"/>
        <end position="476"/>
    </location>
</feature>
<dbReference type="EMBL" id="JABBWD010000032">
    <property type="protein sequence ID" value="KAG1775676.1"/>
    <property type="molecule type" value="Genomic_DNA"/>
</dbReference>
<comment type="caution">
    <text evidence="2">The sequence shown here is derived from an EMBL/GenBank/DDBJ whole genome shotgun (WGS) entry which is preliminary data.</text>
</comment>
<feature type="compositionally biased region" description="Basic residues" evidence="1">
    <location>
        <begin position="58"/>
        <end position="76"/>
    </location>
</feature>
<dbReference type="OrthoDB" id="3047765at2759"/>
<evidence type="ECO:0000256" key="1">
    <source>
        <dbReference type="SAM" id="MobiDB-lite"/>
    </source>
</evidence>
<evidence type="ECO:0000313" key="3">
    <source>
        <dbReference type="Proteomes" id="UP000714275"/>
    </source>
</evidence>
<feature type="compositionally biased region" description="Basic and acidic residues" evidence="1">
    <location>
        <begin position="406"/>
        <end position="425"/>
    </location>
</feature>